<dbReference type="Proteomes" id="UP000887565">
    <property type="component" value="Unplaced"/>
</dbReference>
<evidence type="ECO:0000313" key="2">
    <source>
        <dbReference type="Proteomes" id="UP000887565"/>
    </source>
</evidence>
<dbReference type="Pfam" id="PF00024">
    <property type="entry name" value="PAN_1"/>
    <property type="match status" value="1"/>
</dbReference>
<accession>A0A915K1I0</accession>
<dbReference type="PROSITE" id="PS50948">
    <property type="entry name" value="PAN"/>
    <property type="match status" value="1"/>
</dbReference>
<evidence type="ECO:0000313" key="3">
    <source>
        <dbReference type="WBParaSite" id="nRc.2.0.1.t32174-RA"/>
    </source>
</evidence>
<proteinExistence type="predicted"/>
<dbReference type="Gene3D" id="3.50.4.10">
    <property type="entry name" value="Hepatocyte Growth Factor"/>
    <property type="match status" value="1"/>
</dbReference>
<sequence length="159" mass="18107">MTGKVGPNFSAKFADGPRAGFRQKGILRLAGLGRTFWTHVPKFSITENDLCNIVQNQCDKQCLSSRYAIDHFLYYHDYVSYSQPLKTASLPENPLISRQCRYDTAIGGFFTMGLFARGTTKDSGHCLKSCLAIEQCESFNFVQESRDCYLSRKSYRNER</sequence>
<reference evidence="3" key="1">
    <citation type="submission" date="2022-11" db="UniProtKB">
        <authorList>
            <consortium name="WormBaseParasite"/>
        </authorList>
    </citation>
    <scope>IDENTIFICATION</scope>
</reference>
<dbReference type="WBParaSite" id="nRc.2.0.1.t32174-RA">
    <property type="protein sequence ID" value="nRc.2.0.1.t32174-RA"/>
    <property type="gene ID" value="nRc.2.0.1.g32174"/>
</dbReference>
<dbReference type="AlphaFoldDB" id="A0A915K1I0"/>
<name>A0A915K1I0_ROMCU</name>
<protein>
    <submittedName>
        <fullName evidence="3">Apple domain-containing protein</fullName>
    </submittedName>
</protein>
<keyword evidence="2" id="KW-1185">Reference proteome</keyword>
<evidence type="ECO:0000259" key="1">
    <source>
        <dbReference type="PROSITE" id="PS50948"/>
    </source>
</evidence>
<organism evidence="2 3">
    <name type="scientific">Romanomermis culicivorax</name>
    <name type="common">Nematode worm</name>
    <dbReference type="NCBI Taxonomy" id="13658"/>
    <lineage>
        <taxon>Eukaryota</taxon>
        <taxon>Metazoa</taxon>
        <taxon>Ecdysozoa</taxon>
        <taxon>Nematoda</taxon>
        <taxon>Enoplea</taxon>
        <taxon>Dorylaimia</taxon>
        <taxon>Mermithida</taxon>
        <taxon>Mermithoidea</taxon>
        <taxon>Mermithidae</taxon>
        <taxon>Romanomermis</taxon>
    </lineage>
</organism>
<feature type="domain" description="Apple" evidence="1">
    <location>
        <begin position="100"/>
        <end position="159"/>
    </location>
</feature>
<dbReference type="InterPro" id="IPR003609">
    <property type="entry name" value="Pan_app"/>
</dbReference>